<dbReference type="GO" id="GO:0003677">
    <property type="term" value="F:DNA binding"/>
    <property type="evidence" value="ECO:0007669"/>
    <property type="project" value="InterPro"/>
</dbReference>
<reference evidence="2 3" key="2">
    <citation type="submission" date="2020-03" db="EMBL/GenBank/DDBJ databases">
        <authorList>
            <person name="Ichikawa N."/>
            <person name="Kimura A."/>
            <person name="Kitahashi Y."/>
            <person name="Uohara A."/>
        </authorList>
    </citation>
    <scope>NUCLEOTIDE SEQUENCE [LARGE SCALE GENOMIC DNA]</scope>
    <source>
        <strain evidence="2 3">NBRC 107702</strain>
    </source>
</reference>
<accession>A0A6F8XKC1</accession>
<feature type="domain" description="Transposase IS4-like" evidence="1">
    <location>
        <begin position="19"/>
        <end position="97"/>
    </location>
</feature>
<dbReference type="GO" id="GO:0006313">
    <property type="term" value="P:DNA transposition"/>
    <property type="evidence" value="ECO:0007669"/>
    <property type="project" value="InterPro"/>
</dbReference>
<dbReference type="RefSeq" id="WP_232070954.1">
    <property type="nucleotide sequence ID" value="NZ_AP022870.1"/>
</dbReference>
<dbReference type="Proteomes" id="UP000502508">
    <property type="component" value="Chromosome"/>
</dbReference>
<dbReference type="GO" id="GO:0004803">
    <property type="term" value="F:transposase activity"/>
    <property type="evidence" value="ECO:0007669"/>
    <property type="project" value="InterPro"/>
</dbReference>
<dbReference type="SUPFAM" id="SSF53098">
    <property type="entry name" value="Ribonuclease H-like"/>
    <property type="match status" value="1"/>
</dbReference>
<dbReference type="EMBL" id="AP022870">
    <property type="protein sequence ID" value="BCB74253.1"/>
    <property type="molecule type" value="Genomic_DNA"/>
</dbReference>
<organism evidence="2 3">
    <name type="scientific">Phytohabitans flavus</name>
    <dbReference type="NCBI Taxonomy" id="1076124"/>
    <lineage>
        <taxon>Bacteria</taxon>
        <taxon>Bacillati</taxon>
        <taxon>Actinomycetota</taxon>
        <taxon>Actinomycetes</taxon>
        <taxon>Micromonosporales</taxon>
        <taxon>Micromonosporaceae</taxon>
    </lineage>
</organism>
<dbReference type="AlphaFoldDB" id="A0A6F8XKC1"/>
<dbReference type="KEGG" id="pfla:Pflav_006630"/>
<evidence type="ECO:0000259" key="1">
    <source>
        <dbReference type="Pfam" id="PF01609"/>
    </source>
</evidence>
<name>A0A6F8XKC1_9ACTN</name>
<evidence type="ECO:0000313" key="2">
    <source>
        <dbReference type="EMBL" id="BCB74253.1"/>
    </source>
</evidence>
<dbReference type="Pfam" id="PF01609">
    <property type="entry name" value="DDE_Tnp_1"/>
    <property type="match status" value="1"/>
</dbReference>
<dbReference type="InterPro" id="IPR002559">
    <property type="entry name" value="Transposase_11"/>
</dbReference>
<evidence type="ECO:0000313" key="3">
    <source>
        <dbReference type="Proteomes" id="UP000502508"/>
    </source>
</evidence>
<reference evidence="2 3" key="1">
    <citation type="submission" date="2020-03" db="EMBL/GenBank/DDBJ databases">
        <title>Whole genome shotgun sequence of Phytohabitans flavus NBRC 107702.</title>
        <authorList>
            <person name="Komaki H."/>
            <person name="Tamura T."/>
        </authorList>
    </citation>
    <scope>NUCLEOTIDE SEQUENCE [LARGE SCALE GENOMIC DNA]</scope>
    <source>
        <strain evidence="2 3">NBRC 107702</strain>
    </source>
</reference>
<proteinExistence type="predicted"/>
<keyword evidence="3" id="KW-1185">Reference proteome</keyword>
<dbReference type="InterPro" id="IPR012337">
    <property type="entry name" value="RNaseH-like_sf"/>
</dbReference>
<gene>
    <name evidence="2" type="ORF">Pflav_006630</name>
</gene>
<sequence>MTRPPRADIDPHRARIARVVSYQVTDRADNDEPISLLTSILDPADAPAAVLAEAYHQRWDHETSNGQLKTHLRGPGRVLRSKSPAMVTQEIYGYLLTHYAISALICQAATEADIDPDQVKFHRTVRILRRRVQDPTAFSP</sequence>
<protein>
    <recommendedName>
        <fullName evidence="1">Transposase IS4-like domain-containing protein</fullName>
    </recommendedName>
</protein>